<dbReference type="GO" id="GO:0003690">
    <property type="term" value="F:double-stranded DNA binding"/>
    <property type="evidence" value="ECO:0007669"/>
    <property type="project" value="TreeGrafter"/>
</dbReference>
<dbReference type="GO" id="GO:0000786">
    <property type="term" value="C:nucleosome"/>
    <property type="evidence" value="ECO:0007669"/>
    <property type="project" value="InterPro"/>
</dbReference>
<evidence type="ECO:0000259" key="8">
    <source>
        <dbReference type="PROSITE" id="PS51504"/>
    </source>
</evidence>
<dbReference type="InterPro" id="IPR005818">
    <property type="entry name" value="Histone_H1/H5_H15"/>
</dbReference>
<dbReference type="GO" id="GO:0030527">
    <property type="term" value="F:structural constituent of chromatin"/>
    <property type="evidence" value="ECO:0007669"/>
    <property type="project" value="InterPro"/>
</dbReference>
<evidence type="ECO:0000256" key="1">
    <source>
        <dbReference type="ARBA" id="ARBA00004123"/>
    </source>
</evidence>
<dbReference type="Pfam" id="PF00538">
    <property type="entry name" value="Linker_histone"/>
    <property type="match status" value="1"/>
</dbReference>
<dbReference type="PROSITE" id="PS51504">
    <property type="entry name" value="H15"/>
    <property type="match status" value="1"/>
</dbReference>
<name>A0A8S9YLS5_9TREM</name>
<evidence type="ECO:0000256" key="3">
    <source>
        <dbReference type="ARBA" id="ARBA00022454"/>
    </source>
</evidence>
<evidence type="ECO:0000313" key="9">
    <source>
        <dbReference type="EMBL" id="KAF7255809.1"/>
    </source>
</evidence>
<dbReference type="PANTHER" id="PTHR11467:SF36">
    <property type="entry name" value="HISTONE 24-RELATED"/>
    <property type="match status" value="1"/>
</dbReference>
<protein>
    <recommendedName>
        <fullName evidence="8">H15 domain-containing protein</fullName>
    </recommendedName>
</protein>
<feature type="transmembrane region" description="Helical" evidence="7">
    <location>
        <begin position="282"/>
        <end position="307"/>
    </location>
</feature>
<dbReference type="OrthoDB" id="1110759at2759"/>
<comment type="caution">
    <text evidence="9">The sequence shown here is derived from an EMBL/GenBank/DDBJ whole genome shotgun (WGS) entry which is preliminary data.</text>
</comment>
<dbReference type="PANTHER" id="PTHR11467">
    <property type="entry name" value="HISTONE H1"/>
    <property type="match status" value="1"/>
</dbReference>
<dbReference type="GO" id="GO:0031492">
    <property type="term" value="F:nucleosomal DNA binding"/>
    <property type="evidence" value="ECO:0007669"/>
    <property type="project" value="TreeGrafter"/>
</dbReference>
<sequence length="613" mass="67764">YARVNVCGRSDARASREPNCVAVWKRVYLIACARVACVYAQRSRATVFDFRKMAAVAAPKTTKTKKAPANHPPYFDMIKHAIKELKERNGSSRQAIAKYVKAHYKVDDKADHHLKRTLVSAVKAGRLLHTKGIGASGSFKIAEKATVKAATKPKVAKKPKTPKKSAAKKPKAVKPASAKKPKTPKPKVTKPKKVKTPKKTKVSFALLGVCALVYFETEEARGQENTQEGGEEGREIITYFPFHLVHSSPLPSVLYSLMNTSCSDYVFYLLPPYGVYAGVQPAVVVCIGLIGAAVLIAVVSLLVLSLVKSRRRQAQRILSRRERQKWLIGLHGRQSWMVAGSRFVPSRNGSSVDLSDLAGGSVGQLTPHRLYLSKETLEPATYSHMRQGSHAAIGSVTTTHGYPSNGSNVSVSLSKYNPYQWWEHDYSEPRPPSLVGAGIEPQDLNVGQSLLGVSVALHNGAGNRIVKPQRRPRRTAPDSGIRSSLRATNRIDESNQHKDNHSTFGKHPQSSYNSLISEPYQEQVQYDRYNSYGAELNYADQPAEVHRGRRAYVERSVVPSQSTTGLRSFSTLKSKKHGQQVPMVRPNNRPRPTSGQQTSVQNDSDSDHWDDEF</sequence>
<keyword evidence="3" id="KW-0158">Chromosome</keyword>
<dbReference type="Gene3D" id="1.10.10.10">
    <property type="entry name" value="Winged helix-like DNA-binding domain superfamily/Winged helix DNA-binding domain"/>
    <property type="match status" value="1"/>
</dbReference>
<dbReference type="EMBL" id="JTDE01003651">
    <property type="protein sequence ID" value="KAF7255809.1"/>
    <property type="molecule type" value="Genomic_DNA"/>
</dbReference>
<dbReference type="SMART" id="SM00526">
    <property type="entry name" value="H15"/>
    <property type="match status" value="1"/>
</dbReference>
<evidence type="ECO:0000313" key="10">
    <source>
        <dbReference type="Proteomes" id="UP000822476"/>
    </source>
</evidence>
<gene>
    <name evidence="9" type="ORF">EG68_07507</name>
</gene>
<feature type="compositionally biased region" description="Basic and acidic residues" evidence="6">
    <location>
        <begin position="489"/>
        <end position="501"/>
    </location>
</feature>
<feature type="compositionally biased region" description="Polar residues" evidence="6">
    <location>
        <begin position="558"/>
        <end position="572"/>
    </location>
</feature>
<dbReference type="InterPro" id="IPR005819">
    <property type="entry name" value="H1/H5"/>
</dbReference>
<dbReference type="GO" id="GO:0005634">
    <property type="term" value="C:nucleus"/>
    <property type="evidence" value="ECO:0007669"/>
    <property type="project" value="UniProtKB-SubCell"/>
</dbReference>
<keyword evidence="5" id="KW-0539">Nucleus</keyword>
<keyword evidence="7" id="KW-0472">Membrane</keyword>
<dbReference type="GO" id="GO:0030261">
    <property type="term" value="P:chromosome condensation"/>
    <property type="evidence" value="ECO:0007669"/>
    <property type="project" value="TreeGrafter"/>
</dbReference>
<feature type="region of interest" description="Disordered" evidence="6">
    <location>
        <begin position="556"/>
        <end position="613"/>
    </location>
</feature>
<evidence type="ECO:0000256" key="2">
    <source>
        <dbReference type="ARBA" id="ARBA00004286"/>
    </source>
</evidence>
<keyword evidence="10" id="KW-1185">Reference proteome</keyword>
<dbReference type="SUPFAM" id="SSF46785">
    <property type="entry name" value="Winged helix' DNA-binding domain"/>
    <property type="match status" value="1"/>
</dbReference>
<evidence type="ECO:0000256" key="4">
    <source>
        <dbReference type="ARBA" id="ARBA00023125"/>
    </source>
</evidence>
<feature type="non-terminal residue" evidence="9">
    <location>
        <position position="1"/>
    </location>
</feature>
<organism evidence="9 10">
    <name type="scientific">Paragonimus skrjabini miyazakii</name>
    <dbReference type="NCBI Taxonomy" id="59628"/>
    <lineage>
        <taxon>Eukaryota</taxon>
        <taxon>Metazoa</taxon>
        <taxon>Spiralia</taxon>
        <taxon>Lophotrochozoa</taxon>
        <taxon>Platyhelminthes</taxon>
        <taxon>Trematoda</taxon>
        <taxon>Digenea</taxon>
        <taxon>Plagiorchiida</taxon>
        <taxon>Troglotremata</taxon>
        <taxon>Troglotrematidae</taxon>
        <taxon>Paragonimus</taxon>
    </lineage>
</organism>
<accession>A0A8S9YLS5</accession>
<reference evidence="9" key="1">
    <citation type="submission" date="2019-07" db="EMBL/GenBank/DDBJ databases">
        <title>Annotation for the trematode Paragonimus miyazaki's.</title>
        <authorList>
            <person name="Choi Y.-J."/>
        </authorList>
    </citation>
    <scope>NUCLEOTIDE SEQUENCE</scope>
    <source>
        <strain evidence="9">Japan</strain>
    </source>
</reference>
<dbReference type="GO" id="GO:0006334">
    <property type="term" value="P:nucleosome assembly"/>
    <property type="evidence" value="ECO:0007669"/>
    <property type="project" value="InterPro"/>
</dbReference>
<evidence type="ECO:0000256" key="5">
    <source>
        <dbReference type="ARBA" id="ARBA00023242"/>
    </source>
</evidence>
<keyword evidence="4" id="KW-0238">DNA-binding</keyword>
<dbReference type="PRINTS" id="PR00624">
    <property type="entry name" value="HISTONEH5"/>
</dbReference>
<keyword evidence="7" id="KW-1133">Transmembrane helix</keyword>
<keyword evidence="7" id="KW-0812">Transmembrane</keyword>
<proteinExistence type="predicted"/>
<dbReference type="Proteomes" id="UP000822476">
    <property type="component" value="Unassembled WGS sequence"/>
</dbReference>
<feature type="region of interest" description="Disordered" evidence="6">
    <location>
        <begin position="462"/>
        <end position="513"/>
    </location>
</feature>
<comment type="subcellular location">
    <subcellularLocation>
        <location evidence="2">Chromosome</location>
    </subcellularLocation>
    <subcellularLocation>
        <location evidence="1">Nucleus</location>
    </subcellularLocation>
</comment>
<dbReference type="FunFam" id="1.10.10.10:FF:000140">
    <property type="entry name" value="Histone H1.0"/>
    <property type="match status" value="1"/>
</dbReference>
<feature type="region of interest" description="Disordered" evidence="6">
    <location>
        <begin position="149"/>
        <end position="196"/>
    </location>
</feature>
<dbReference type="InterPro" id="IPR036388">
    <property type="entry name" value="WH-like_DNA-bd_sf"/>
</dbReference>
<dbReference type="InterPro" id="IPR036390">
    <property type="entry name" value="WH_DNA-bd_sf"/>
</dbReference>
<evidence type="ECO:0000256" key="7">
    <source>
        <dbReference type="SAM" id="Phobius"/>
    </source>
</evidence>
<feature type="domain" description="H15" evidence="8">
    <location>
        <begin position="70"/>
        <end position="143"/>
    </location>
</feature>
<dbReference type="AlphaFoldDB" id="A0A8S9YLS5"/>
<evidence type="ECO:0000256" key="6">
    <source>
        <dbReference type="SAM" id="MobiDB-lite"/>
    </source>
</evidence>
<feature type="compositionally biased region" description="Basic residues" evidence="6">
    <location>
        <begin position="154"/>
        <end position="196"/>
    </location>
</feature>
<dbReference type="CDD" id="cd00073">
    <property type="entry name" value="H15"/>
    <property type="match status" value="1"/>
</dbReference>
<dbReference type="GO" id="GO:0045910">
    <property type="term" value="P:negative regulation of DNA recombination"/>
    <property type="evidence" value="ECO:0007669"/>
    <property type="project" value="TreeGrafter"/>
</dbReference>
<feature type="compositionally biased region" description="Polar residues" evidence="6">
    <location>
        <begin position="593"/>
        <end position="603"/>
    </location>
</feature>